<name>A0AB34ISY1_PRYPA</name>
<dbReference type="Proteomes" id="UP001515480">
    <property type="component" value="Unassembled WGS sequence"/>
</dbReference>
<evidence type="ECO:0008006" key="3">
    <source>
        <dbReference type="Google" id="ProtNLM"/>
    </source>
</evidence>
<keyword evidence="2" id="KW-1185">Reference proteome</keyword>
<accession>A0AB34ISY1</accession>
<comment type="caution">
    <text evidence="1">The sequence shown here is derived from an EMBL/GenBank/DDBJ whole genome shotgun (WGS) entry which is preliminary data.</text>
</comment>
<reference evidence="1 2" key="1">
    <citation type="journal article" date="2024" name="Science">
        <title>Giant polyketide synthase enzymes in the biosynthesis of giant marine polyether toxins.</title>
        <authorList>
            <person name="Fallon T.R."/>
            <person name="Shende V.V."/>
            <person name="Wierzbicki I.H."/>
            <person name="Pendleton A.L."/>
            <person name="Watervoot N.F."/>
            <person name="Auber R.P."/>
            <person name="Gonzalez D.J."/>
            <person name="Wisecaver J.H."/>
            <person name="Moore B.S."/>
        </authorList>
    </citation>
    <scope>NUCLEOTIDE SEQUENCE [LARGE SCALE GENOMIC DNA]</scope>
    <source>
        <strain evidence="1 2">12B1</strain>
    </source>
</reference>
<proteinExistence type="predicted"/>
<dbReference type="EMBL" id="JBGBPQ010000019">
    <property type="protein sequence ID" value="KAL1505130.1"/>
    <property type="molecule type" value="Genomic_DNA"/>
</dbReference>
<dbReference type="AlphaFoldDB" id="A0AB34ISY1"/>
<dbReference type="PANTHER" id="PTHR40743:SF1">
    <property type="entry name" value="POSSIBLE GLYCOSYLTRANSFERASE"/>
    <property type="match status" value="1"/>
</dbReference>
<gene>
    <name evidence="1" type="ORF">AB1Y20_008888</name>
</gene>
<dbReference type="PANTHER" id="PTHR40743">
    <property type="entry name" value="NUCLEOTIDE-DIPHOSPHO-SUGAR TRANSFERASE CONTAINING PROTEIN"/>
    <property type="match status" value="1"/>
</dbReference>
<evidence type="ECO:0000313" key="2">
    <source>
        <dbReference type="Proteomes" id="UP001515480"/>
    </source>
</evidence>
<evidence type="ECO:0000313" key="1">
    <source>
        <dbReference type="EMBL" id="KAL1505130.1"/>
    </source>
</evidence>
<sequence length="305" mass="33214">MPSCSSHGLVLLSSMQWLYGPTWAPSLNLCSRAASPSCVGWAEVHARQAELAEVLRRNLAHAAVAEVHLLLGEVPPVRKFLHAMPWGRARCLTLVAIKARPRFSHYLSYMSTALLGRTVVLTNQDVFLTSGWASLSLPPSSAFLLSRHHSSISYDPSAARAYLNATPARAAACDMASRGVWARSLCGPRNFGSYDAYVLRLEAPLGGSVLSLLDYPQNAWGGENVFQFVLQEAMGLRTSNPCHSLQVMHMHCELPTTFSAPKVGDRRLGKREVAQAVLRKMRAMGKHVTMDAAAIGSLTLNSTYA</sequence>
<protein>
    <recommendedName>
        <fullName evidence="3">Protein xylosyltransferase</fullName>
    </recommendedName>
</protein>
<organism evidence="1 2">
    <name type="scientific">Prymnesium parvum</name>
    <name type="common">Toxic golden alga</name>
    <dbReference type="NCBI Taxonomy" id="97485"/>
    <lineage>
        <taxon>Eukaryota</taxon>
        <taxon>Haptista</taxon>
        <taxon>Haptophyta</taxon>
        <taxon>Prymnesiophyceae</taxon>
        <taxon>Prymnesiales</taxon>
        <taxon>Prymnesiaceae</taxon>
        <taxon>Prymnesium</taxon>
    </lineage>
</organism>